<organism evidence="1 2">
    <name type="scientific">Camelus dromedarius</name>
    <name type="common">Dromedary</name>
    <name type="synonym">Arabian camel</name>
    <dbReference type="NCBI Taxonomy" id="9838"/>
    <lineage>
        <taxon>Eukaryota</taxon>
        <taxon>Metazoa</taxon>
        <taxon>Chordata</taxon>
        <taxon>Craniata</taxon>
        <taxon>Vertebrata</taxon>
        <taxon>Euteleostomi</taxon>
        <taxon>Mammalia</taxon>
        <taxon>Eutheria</taxon>
        <taxon>Laurasiatheria</taxon>
        <taxon>Artiodactyla</taxon>
        <taxon>Tylopoda</taxon>
        <taxon>Camelidae</taxon>
        <taxon>Camelus</taxon>
    </lineage>
</organism>
<proteinExistence type="predicted"/>
<dbReference type="Proteomes" id="UP000299084">
    <property type="component" value="Unassembled WGS sequence"/>
</dbReference>
<reference evidence="1 2" key="1">
    <citation type="journal article" date="2019" name="Mol. Ecol. Resour.">
        <title>Improving Illumina assemblies with Hi-C and long reads: an example with the North African dromedary.</title>
        <authorList>
            <person name="Elbers J.P."/>
            <person name="Rogers M.F."/>
            <person name="Perelman P.L."/>
            <person name="Proskuryakova A.A."/>
            <person name="Serdyukova N.A."/>
            <person name="Johnson W.E."/>
            <person name="Horin P."/>
            <person name="Corander J."/>
            <person name="Murphy D."/>
            <person name="Burger P.A."/>
        </authorList>
    </citation>
    <scope>NUCLEOTIDE SEQUENCE [LARGE SCALE GENOMIC DNA]</scope>
    <source>
        <strain evidence="1">Drom800</strain>
        <tissue evidence="1">Blood</tissue>
    </source>
</reference>
<evidence type="ECO:0000313" key="2">
    <source>
        <dbReference type="Proteomes" id="UP000299084"/>
    </source>
</evidence>
<dbReference type="EMBL" id="JWIN03000002">
    <property type="protein sequence ID" value="KAB1282525.1"/>
    <property type="molecule type" value="Genomic_DNA"/>
</dbReference>
<name>A0A5N4EGP4_CAMDR</name>
<gene>
    <name evidence="1" type="ORF">Cadr_000002036</name>
</gene>
<sequence>MVTLCHFLAVCWRSHGVREPQAKTTLRRATGASEHAVWVFLLCWANSVGCLGLVGPYPSLVGCQDLPFAEAADCKTSWVPGLVLAHWWAESGQVLRLVLVYWQAELSPRVWLLGPRIPELVPDCWCGGGAGVQDVPKLVLVGMASPGPGPGWLILCGTVHFLDLVLAVHSCHPTASIQLVPGYSWTRGLCRFPGRRSQCLLTARHFGSGSLLMGRTVSPSSRLSGLRLPSP</sequence>
<evidence type="ECO:0000313" key="1">
    <source>
        <dbReference type="EMBL" id="KAB1282525.1"/>
    </source>
</evidence>
<protein>
    <submittedName>
        <fullName evidence="1">Uncharacterized protein</fullName>
    </submittedName>
</protein>
<dbReference type="AlphaFoldDB" id="A0A5N4EGP4"/>
<keyword evidence="2" id="KW-1185">Reference proteome</keyword>
<comment type="caution">
    <text evidence="1">The sequence shown here is derived from an EMBL/GenBank/DDBJ whole genome shotgun (WGS) entry which is preliminary data.</text>
</comment>
<accession>A0A5N4EGP4</accession>